<dbReference type="RefSeq" id="WP_099255278.1">
    <property type="nucleotide sequence ID" value="NZ_NHOA01000066.1"/>
</dbReference>
<keyword evidence="1" id="KW-0472">Membrane</keyword>
<name>A0A2G1WIY5_9EURY</name>
<protein>
    <submittedName>
        <fullName evidence="2">Uncharacterized protein</fullName>
    </submittedName>
</protein>
<comment type="caution">
    <text evidence="2">The sequence shown here is derived from an EMBL/GenBank/DDBJ whole genome shotgun (WGS) entry which is preliminary data.</text>
</comment>
<evidence type="ECO:0000256" key="1">
    <source>
        <dbReference type="SAM" id="Phobius"/>
    </source>
</evidence>
<keyword evidence="1" id="KW-0812">Transmembrane</keyword>
<evidence type="ECO:0000313" key="3">
    <source>
        <dbReference type="Proteomes" id="UP000222824"/>
    </source>
</evidence>
<dbReference type="EMBL" id="NHOA01000066">
    <property type="protein sequence ID" value="PHQ38942.1"/>
    <property type="molecule type" value="Genomic_DNA"/>
</dbReference>
<reference evidence="2 3" key="1">
    <citation type="journal article" date="2014" name="Front. Microbiol.">
        <title>Population and genomic analysis of the genus Halorubrum.</title>
        <authorList>
            <person name="Fullmer M.S."/>
            <person name="Soucy S.M."/>
            <person name="Swithers K.S."/>
            <person name="Makkay A.M."/>
            <person name="Wheeler R."/>
            <person name="Ventosa A."/>
            <person name="Gogarten J.P."/>
            <person name="Papke R.T."/>
        </authorList>
    </citation>
    <scope>NUCLEOTIDE SEQUENCE [LARGE SCALE GENOMIC DNA]</scope>
    <source>
        <strain evidence="2 3">C49</strain>
    </source>
</reference>
<proteinExistence type="predicted"/>
<keyword evidence="3" id="KW-1185">Reference proteome</keyword>
<gene>
    <name evidence="2" type="ORF">DJ69_08795</name>
</gene>
<dbReference type="Proteomes" id="UP000222824">
    <property type="component" value="Unassembled WGS sequence"/>
</dbReference>
<keyword evidence="1" id="KW-1133">Transmembrane helix</keyword>
<feature type="transmembrane region" description="Helical" evidence="1">
    <location>
        <begin position="25"/>
        <end position="45"/>
    </location>
</feature>
<sequence length="67" mass="7127">MQPQRALRRFVADASAVVRSDERMILLFLVLLSVVALAVFLHYTVSLLNGLPEVIPPEAPAPGSGGG</sequence>
<dbReference type="AlphaFoldDB" id="A0A2G1WIY5"/>
<accession>A0A2G1WIY5</accession>
<evidence type="ECO:0000313" key="2">
    <source>
        <dbReference type="EMBL" id="PHQ38942.1"/>
    </source>
</evidence>
<organism evidence="2 3">
    <name type="scientific">Halorubrum persicum</name>
    <dbReference type="NCBI Taxonomy" id="1383844"/>
    <lineage>
        <taxon>Archaea</taxon>
        <taxon>Methanobacteriati</taxon>
        <taxon>Methanobacteriota</taxon>
        <taxon>Stenosarchaea group</taxon>
        <taxon>Halobacteria</taxon>
        <taxon>Halobacteriales</taxon>
        <taxon>Haloferacaceae</taxon>
        <taxon>Halorubrum</taxon>
    </lineage>
</organism>